<protein>
    <submittedName>
        <fullName evidence="1">Uncharacterized protein</fullName>
    </submittedName>
</protein>
<keyword evidence="2" id="KW-1185">Reference proteome</keyword>
<dbReference type="AlphaFoldDB" id="A0AAV4WHZ6"/>
<gene>
    <name evidence="1" type="ORF">CDAR_43911</name>
</gene>
<accession>A0AAV4WHZ6</accession>
<name>A0AAV4WHZ6_9ARAC</name>
<reference evidence="1 2" key="1">
    <citation type="submission" date="2021-06" db="EMBL/GenBank/DDBJ databases">
        <title>Caerostris darwini draft genome.</title>
        <authorList>
            <person name="Kono N."/>
            <person name="Arakawa K."/>
        </authorList>
    </citation>
    <scope>NUCLEOTIDE SEQUENCE [LARGE SCALE GENOMIC DNA]</scope>
</reference>
<organism evidence="1 2">
    <name type="scientific">Caerostris darwini</name>
    <dbReference type="NCBI Taxonomy" id="1538125"/>
    <lineage>
        <taxon>Eukaryota</taxon>
        <taxon>Metazoa</taxon>
        <taxon>Ecdysozoa</taxon>
        <taxon>Arthropoda</taxon>
        <taxon>Chelicerata</taxon>
        <taxon>Arachnida</taxon>
        <taxon>Araneae</taxon>
        <taxon>Araneomorphae</taxon>
        <taxon>Entelegynae</taxon>
        <taxon>Araneoidea</taxon>
        <taxon>Araneidae</taxon>
        <taxon>Caerostris</taxon>
    </lineage>
</organism>
<dbReference type="EMBL" id="BPLQ01014670">
    <property type="protein sequence ID" value="GIY81983.1"/>
    <property type="molecule type" value="Genomic_DNA"/>
</dbReference>
<evidence type="ECO:0000313" key="2">
    <source>
        <dbReference type="Proteomes" id="UP001054837"/>
    </source>
</evidence>
<dbReference type="Proteomes" id="UP001054837">
    <property type="component" value="Unassembled WGS sequence"/>
</dbReference>
<sequence length="131" mass="14510">MLLSTGRNAILVDQVSLEIVKFPGRIISFKLRRNTPPNDIGDRDHAFSNPTLSSLKMKRMTVVTRATVFSSVGQKALLFISREEHNPSQNDTPPEDVRVMMMHSSVEPNGRVGHSELRNGCGIKINVGPSK</sequence>
<comment type="caution">
    <text evidence="1">The sequence shown here is derived from an EMBL/GenBank/DDBJ whole genome shotgun (WGS) entry which is preliminary data.</text>
</comment>
<evidence type="ECO:0000313" key="1">
    <source>
        <dbReference type="EMBL" id="GIY81983.1"/>
    </source>
</evidence>
<proteinExistence type="predicted"/>